<protein>
    <submittedName>
        <fullName evidence="1">Uncharacterized protein</fullName>
    </submittedName>
</protein>
<reference evidence="1 2" key="1">
    <citation type="journal article" date="2016" name="Mol. Biol. Evol.">
        <title>Comparative Genomics of Early-Diverging Mushroom-Forming Fungi Provides Insights into the Origins of Lignocellulose Decay Capabilities.</title>
        <authorList>
            <person name="Nagy L.G."/>
            <person name="Riley R."/>
            <person name="Tritt A."/>
            <person name="Adam C."/>
            <person name="Daum C."/>
            <person name="Floudas D."/>
            <person name="Sun H."/>
            <person name="Yadav J.S."/>
            <person name="Pangilinan J."/>
            <person name="Larsson K.H."/>
            <person name="Matsuura K."/>
            <person name="Barry K."/>
            <person name="Labutti K."/>
            <person name="Kuo R."/>
            <person name="Ohm R.A."/>
            <person name="Bhattacharya S.S."/>
            <person name="Shirouzu T."/>
            <person name="Yoshinaga Y."/>
            <person name="Martin F.M."/>
            <person name="Grigoriev I.V."/>
            <person name="Hibbett D.S."/>
        </authorList>
    </citation>
    <scope>NUCLEOTIDE SEQUENCE [LARGE SCALE GENOMIC DNA]</scope>
    <source>
        <strain evidence="1 2">CBS 109695</strain>
    </source>
</reference>
<evidence type="ECO:0000313" key="2">
    <source>
        <dbReference type="Proteomes" id="UP000076532"/>
    </source>
</evidence>
<gene>
    <name evidence="1" type="ORF">FIBSPDRAFT_322939</name>
</gene>
<keyword evidence="2" id="KW-1185">Reference proteome</keyword>
<sequence>MQQLTCVVTTPDMSRKVPPLPTICSLCTGLRMRASRRKPEPVLSLELTMPSCGSSQRLLW</sequence>
<name>A0A167WQU7_9AGAM</name>
<organism evidence="1 2">
    <name type="scientific">Athelia psychrophila</name>
    <dbReference type="NCBI Taxonomy" id="1759441"/>
    <lineage>
        <taxon>Eukaryota</taxon>
        <taxon>Fungi</taxon>
        <taxon>Dikarya</taxon>
        <taxon>Basidiomycota</taxon>
        <taxon>Agaricomycotina</taxon>
        <taxon>Agaricomycetes</taxon>
        <taxon>Agaricomycetidae</taxon>
        <taxon>Atheliales</taxon>
        <taxon>Atheliaceae</taxon>
        <taxon>Athelia</taxon>
    </lineage>
</organism>
<dbReference type="Proteomes" id="UP000076532">
    <property type="component" value="Unassembled WGS sequence"/>
</dbReference>
<dbReference type="AlphaFoldDB" id="A0A167WQU7"/>
<accession>A0A167WQU7</accession>
<evidence type="ECO:0000313" key="1">
    <source>
        <dbReference type="EMBL" id="KZP06377.1"/>
    </source>
</evidence>
<dbReference type="EMBL" id="KV417790">
    <property type="protein sequence ID" value="KZP06377.1"/>
    <property type="molecule type" value="Genomic_DNA"/>
</dbReference>
<proteinExistence type="predicted"/>